<gene>
    <name evidence="2" type="ORF">RZN69_02160</name>
</gene>
<evidence type="ECO:0000313" key="3">
    <source>
        <dbReference type="Proteomes" id="UP001304300"/>
    </source>
</evidence>
<keyword evidence="1" id="KW-0378">Hydrolase</keyword>
<name>A0AAQ3LDH4_9BACT</name>
<protein>
    <submittedName>
        <fullName evidence="2">Agmatine deiminase family protein</fullName>
    </submittedName>
</protein>
<dbReference type="PANTHER" id="PTHR31377:SF0">
    <property type="entry name" value="AGMATINE DEIMINASE-RELATED"/>
    <property type="match status" value="1"/>
</dbReference>
<dbReference type="PANTHER" id="PTHR31377">
    <property type="entry name" value="AGMATINE DEIMINASE-RELATED"/>
    <property type="match status" value="1"/>
</dbReference>
<dbReference type="Gene3D" id="3.75.10.10">
    <property type="entry name" value="L-arginine/glycine Amidinotransferase, Chain A"/>
    <property type="match status" value="1"/>
</dbReference>
<dbReference type="Pfam" id="PF04371">
    <property type="entry name" value="PAD_porph"/>
    <property type="match status" value="1"/>
</dbReference>
<proteinExistence type="predicted"/>
<evidence type="ECO:0000313" key="2">
    <source>
        <dbReference type="EMBL" id="WOO41875.1"/>
    </source>
</evidence>
<accession>A0AAQ3LDH4</accession>
<dbReference type="GO" id="GO:0047632">
    <property type="term" value="F:agmatine deiminase activity"/>
    <property type="evidence" value="ECO:0007669"/>
    <property type="project" value="TreeGrafter"/>
</dbReference>
<dbReference type="InterPro" id="IPR007466">
    <property type="entry name" value="Peptidyl-Arg-deiminase_porph"/>
</dbReference>
<dbReference type="GO" id="GO:0004668">
    <property type="term" value="F:protein-arginine deiminase activity"/>
    <property type="evidence" value="ECO:0007669"/>
    <property type="project" value="InterPro"/>
</dbReference>
<dbReference type="KEGG" id="puo:RZN69_02160"/>
<dbReference type="RefSeq" id="WP_317834359.1">
    <property type="nucleotide sequence ID" value="NZ_CP136920.1"/>
</dbReference>
<keyword evidence="3" id="KW-1185">Reference proteome</keyword>
<sequence length="330" mass="36943">MIVKKLTDFRVPAEWEPQEAVWLSWPVSDHIWPSARQEIWKCFATLAALMARYQRVRINADPAAHNLILQQLKEAKADLDEIELYPHTTDDVWCRDHGPVWLKNTNTGEVAISDWKFNAWGGKFEPYKRDDQVPQSMAKSLDLHAFPRKEVLEGGAIEVNGEGVLLTTEIVMLNRNRGGRVRADWKQALGNALNIKDILWLGEGLPNDDTDGHIDNIARFFQPNGVLTVESNGDEELKANARRLMARFRDVVHLPLPEVTINGQLVPASYANFVILNGAVIVPTFGVSQDEKALDIIKTAFPGRKVAGFGSRLLLEEGGAVHCLTSNQPQ</sequence>
<dbReference type="GO" id="GO:0009446">
    <property type="term" value="P:putrescine biosynthetic process"/>
    <property type="evidence" value="ECO:0007669"/>
    <property type="project" value="InterPro"/>
</dbReference>
<dbReference type="Proteomes" id="UP001304300">
    <property type="component" value="Chromosome"/>
</dbReference>
<evidence type="ECO:0000256" key="1">
    <source>
        <dbReference type="ARBA" id="ARBA00022801"/>
    </source>
</evidence>
<dbReference type="EMBL" id="CP136920">
    <property type="protein sequence ID" value="WOO41875.1"/>
    <property type="molecule type" value="Genomic_DNA"/>
</dbReference>
<reference evidence="2 3" key="1">
    <citation type="submission" date="2023-10" db="EMBL/GenBank/DDBJ databases">
        <title>Rubellicoccus peritrichatus gen. nov., sp. nov., isolated from an algae of coral reef tank.</title>
        <authorList>
            <person name="Luo J."/>
        </authorList>
    </citation>
    <scope>NUCLEOTIDE SEQUENCE [LARGE SCALE GENOMIC DNA]</scope>
    <source>
        <strain evidence="2 3">CR14</strain>
    </source>
</reference>
<organism evidence="2 3">
    <name type="scientific">Rubellicoccus peritrichatus</name>
    <dbReference type="NCBI Taxonomy" id="3080537"/>
    <lineage>
        <taxon>Bacteria</taxon>
        <taxon>Pseudomonadati</taxon>
        <taxon>Verrucomicrobiota</taxon>
        <taxon>Opitutia</taxon>
        <taxon>Puniceicoccales</taxon>
        <taxon>Cerasicoccaceae</taxon>
        <taxon>Rubellicoccus</taxon>
    </lineage>
</organism>
<dbReference type="AlphaFoldDB" id="A0AAQ3LDH4"/>
<dbReference type="SUPFAM" id="SSF55909">
    <property type="entry name" value="Pentein"/>
    <property type="match status" value="1"/>
</dbReference>